<evidence type="ECO:0000313" key="12">
    <source>
        <dbReference type="Proteomes" id="UP001500622"/>
    </source>
</evidence>
<feature type="transmembrane region" description="Helical" evidence="9">
    <location>
        <begin position="113"/>
        <end position="138"/>
    </location>
</feature>
<keyword evidence="7 9" id="KW-0472">Membrane</keyword>
<evidence type="ECO:0000256" key="1">
    <source>
        <dbReference type="ARBA" id="ARBA00004651"/>
    </source>
</evidence>
<feature type="transmembrane region" description="Helical" evidence="9">
    <location>
        <begin position="199"/>
        <end position="219"/>
    </location>
</feature>
<name>A0ABP8LPL0_9MICO</name>
<keyword evidence="3" id="KW-0813">Transport</keyword>
<feature type="transmembrane region" description="Helical" evidence="9">
    <location>
        <begin position="441"/>
        <end position="459"/>
    </location>
</feature>
<feature type="transmembrane region" description="Helical" evidence="9">
    <location>
        <begin position="84"/>
        <end position="104"/>
    </location>
</feature>
<feature type="transmembrane region" description="Helical" evidence="9">
    <location>
        <begin position="471"/>
        <end position="495"/>
    </location>
</feature>
<proteinExistence type="inferred from homology"/>
<feature type="transmembrane region" description="Helical" evidence="9">
    <location>
        <begin position="144"/>
        <end position="162"/>
    </location>
</feature>
<dbReference type="Pfam" id="PF07690">
    <property type="entry name" value="MFS_1"/>
    <property type="match status" value="1"/>
</dbReference>
<comment type="caution">
    <text evidence="11">The sequence shown here is derived from an EMBL/GenBank/DDBJ whole genome shotgun (WGS) entry which is preliminary data.</text>
</comment>
<feature type="region of interest" description="Disordered" evidence="8">
    <location>
        <begin position="1"/>
        <end position="36"/>
    </location>
</feature>
<dbReference type="CDD" id="cd17503">
    <property type="entry name" value="MFS_LmrB_MDR_like"/>
    <property type="match status" value="1"/>
</dbReference>
<evidence type="ECO:0000256" key="9">
    <source>
        <dbReference type="SAM" id="Phobius"/>
    </source>
</evidence>
<evidence type="ECO:0000256" key="2">
    <source>
        <dbReference type="ARBA" id="ARBA00008537"/>
    </source>
</evidence>
<dbReference type="Gene3D" id="1.20.1250.20">
    <property type="entry name" value="MFS general substrate transporter like domains"/>
    <property type="match status" value="1"/>
</dbReference>
<feature type="transmembrane region" description="Helical" evidence="9">
    <location>
        <begin position="335"/>
        <end position="358"/>
    </location>
</feature>
<reference evidence="12" key="1">
    <citation type="journal article" date="2019" name="Int. J. Syst. Evol. Microbiol.">
        <title>The Global Catalogue of Microorganisms (GCM) 10K type strain sequencing project: providing services to taxonomists for standard genome sequencing and annotation.</title>
        <authorList>
            <consortium name="The Broad Institute Genomics Platform"/>
            <consortium name="The Broad Institute Genome Sequencing Center for Infectious Disease"/>
            <person name="Wu L."/>
            <person name="Ma J."/>
        </authorList>
    </citation>
    <scope>NUCLEOTIDE SEQUENCE [LARGE SCALE GENOMIC DNA]</scope>
    <source>
        <strain evidence="12">JCM 17810</strain>
    </source>
</reference>
<evidence type="ECO:0000256" key="7">
    <source>
        <dbReference type="ARBA" id="ARBA00023136"/>
    </source>
</evidence>
<evidence type="ECO:0000256" key="3">
    <source>
        <dbReference type="ARBA" id="ARBA00022448"/>
    </source>
</evidence>
<dbReference type="PRINTS" id="PR01036">
    <property type="entry name" value="TCRTETB"/>
</dbReference>
<dbReference type="RefSeq" id="WP_345219120.1">
    <property type="nucleotide sequence ID" value="NZ_BAABGN010000015.1"/>
</dbReference>
<feature type="domain" description="Major facilitator superfamily (MFS) profile" evidence="10">
    <location>
        <begin position="46"/>
        <end position="502"/>
    </location>
</feature>
<dbReference type="PANTHER" id="PTHR42718">
    <property type="entry name" value="MAJOR FACILITATOR SUPERFAMILY MULTIDRUG TRANSPORTER MFSC"/>
    <property type="match status" value="1"/>
</dbReference>
<evidence type="ECO:0000313" key="11">
    <source>
        <dbReference type="EMBL" id="GAA4433667.1"/>
    </source>
</evidence>
<accession>A0ABP8LPL0</accession>
<organism evidence="11 12">
    <name type="scientific">Georgenia halophila</name>
    <dbReference type="NCBI Taxonomy" id="620889"/>
    <lineage>
        <taxon>Bacteria</taxon>
        <taxon>Bacillati</taxon>
        <taxon>Actinomycetota</taxon>
        <taxon>Actinomycetes</taxon>
        <taxon>Micrococcales</taxon>
        <taxon>Bogoriellaceae</taxon>
        <taxon>Georgenia</taxon>
    </lineage>
</organism>
<feature type="transmembrane region" description="Helical" evidence="9">
    <location>
        <begin position="306"/>
        <end position="329"/>
    </location>
</feature>
<protein>
    <submittedName>
        <fullName evidence="11">DHA2 family efflux MFS transporter permease subunit</fullName>
    </submittedName>
</protein>
<dbReference type="InterPro" id="IPR004638">
    <property type="entry name" value="EmrB-like"/>
</dbReference>
<dbReference type="InterPro" id="IPR020846">
    <property type="entry name" value="MFS_dom"/>
</dbReference>
<feature type="transmembrane region" description="Helical" evidence="9">
    <location>
        <begin position="174"/>
        <end position="193"/>
    </location>
</feature>
<keyword evidence="6 9" id="KW-1133">Transmembrane helix</keyword>
<sequence>MDTTTRHDRSPTKARGAVAPGAAAPGAPGGTDAATSDKLPREHVVVIGLLLASAFVVILNETTMAVALNPIMDDLDITASTGQWLTTAFMLTMAVVIPTTGFVLQRLGTRTTFIIAMSLFSTGTLLASLSPGFAFLLAGRVVQATGTAIMMPLLMTTVMTIVPASRRGRVMGNVGLVISAAPALGPTFSGALIEQLGWRGVFTAVLPIALVALIVGTILVRDVSAGARVHLDPISPVLAAFGFGGLVYGLSSLGESAGHEPLMPPWIPLLVGVVFLAAFVLRQRHLQGGSRVLMDMRVFAARQFRIALAVLVTCMISLFGVIILLPLLLQDSVGMSPLASGLVVLPGGLIMGLLGPVVGRLYDRVGPRPLALPGMGIAAVAFVMLSFVGPGMSWGLALGGHMILSVGLALMFTPLMTTALGALEPPLYSHGSAMVTTIQQLAAASGTAAAVAVMTIRSASLAEDGADPATALAGGTSMTFLLGAALLVLCSLLAVRLRQPAPTFGPGHGQAS</sequence>
<gene>
    <name evidence="11" type="ORF">GCM10023169_40770</name>
</gene>
<dbReference type="InterPro" id="IPR036259">
    <property type="entry name" value="MFS_trans_sf"/>
</dbReference>
<feature type="transmembrane region" description="Helical" evidence="9">
    <location>
        <begin position="370"/>
        <end position="388"/>
    </location>
</feature>
<feature type="transmembrane region" description="Helical" evidence="9">
    <location>
        <begin position="231"/>
        <end position="251"/>
    </location>
</feature>
<evidence type="ECO:0000256" key="8">
    <source>
        <dbReference type="SAM" id="MobiDB-lite"/>
    </source>
</evidence>
<feature type="transmembrane region" description="Helical" evidence="9">
    <location>
        <begin position="44"/>
        <end position="72"/>
    </location>
</feature>
<evidence type="ECO:0000256" key="6">
    <source>
        <dbReference type="ARBA" id="ARBA00022989"/>
    </source>
</evidence>
<dbReference type="EMBL" id="BAABGN010000015">
    <property type="protein sequence ID" value="GAA4433667.1"/>
    <property type="molecule type" value="Genomic_DNA"/>
</dbReference>
<feature type="compositionally biased region" description="Low complexity" evidence="8">
    <location>
        <begin position="14"/>
        <end position="34"/>
    </location>
</feature>
<evidence type="ECO:0000256" key="5">
    <source>
        <dbReference type="ARBA" id="ARBA00022692"/>
    </source>
</evidence>
<feature type="compositionally biased region" description="Basic and acidic residues" evidence="8">
    <location>
        <begin position="1"/>
        <end position="11"/>
    </location>
</feature>
<dbReference type="NCBIfam" id="TIGR00711">
    <property type="entry name" value="efflux_EmrB"/>
    <property type="match status" value="1"/>
</dbReference>
<dbReference type="Gene3D" id="1.20.1720.10">
    <property type="entry name" value="Multidrug resistance protein D"/>
    <property type="match status" value="1"/>
</dbReference>
<keyword evidence="5 9" id="KW-0812">Transmembrane</keyword>
<comment type="similarity">
    <text evidence="2">Belongs to the major facilitator superfamily. EmrB family.</text>
</comment>
<evidence type="ECO:0000259" key="10">
    <source>
        <dbReference type="PROSITE" id="PS50850"/>
    </source>
</evidence>
<feature type="transmembrane region" description="Helical" evidence="9">
    <location>
        <begin position="394"/>
        <end position="420"/>
    </location>
</feature>
<feature type="transmembrane region" description="Helical" evidence="9">
    <location>
        <begin position="263"/>
        <end position="281"/>
    </location>
</feature>
<dbReference type="Proteomes" id="UP001500622">
    <property type="component" value="Unassembled WGS sequence"/>
</dbReference>
<keyword evidence="4" id="KW-1003">Cell membrane</keyword>
<dbReference type="InterPro" id="IPR011701">
    <property type="entry name" value="MFS"/>
</dbReference>
<dbReference type="PANTHER" id="PTHR42718:SF9">
    <property type="entry name" value="MAJOR FACILITATOR SUPERFAMILY MULTIDRUG TRANSPORTER MFSC"/>
    <property type="match status" value="1"/>
</dbReference>
<evidence type="ECO:0000256" key="4">
    <source>
        <dbReference type="ARBA" id="ARBA00022475"/>
    </source>
</evidence>
<comment type="subcellular location">
    <subcellularLocation>
        <location evidence="1">Cell membrane</location>
        <topology evidence="1">Multi-pass membrane protein</topology>
    </subcellularLocation>
</comment>
<dbReference type="PROSITE" id="PS50850">
    <property type="entry name" value="MFS"/>
    <property type="match status" value="1"/>
</dbReference>
<dbReference type="SUPFAM" id="SSF103473">
    <property type="entry name" value="MFS general substrate transporter"/>
    <property type="match status" value="1"/>
</dbReference>
<keyword evidence="12" id="KW-1185">Reference proteome</keyword>